<dbReference type="GO" id="GO:0003723">
    <property type="term" value="F:RNA binding"/>
    <property type="evidence" value="ECO:0007669"/>
    <property type="project" value="InterPro"/>
</dbReference>
<gene>
    <name evidence="4" type="ORF">MEDL_46402</name>
</gene>
<sequence length="378" mass="43875">MLKIENDMQCHLTAASTTKKASEQAKQPLPETYDNPLVSDSEFDTISRFDRPAPSDSSSDEFDSEYCSSSDDLEDLYNVGQFEKSSRKFYTDFNELDVEDILIKGITLSSKFIKEYVEPSYSHFTFPAVYSKEKNEELCWRNPLKFKKCKVRIVSSDSAVCTNLDNSDDIQEIEISGRSKIGKVFNEDEVYVEVLQNERNAYKNKKKYFPRLQKTIDLSKMSLKVFGQIRGVKQRHHYPDIEHPVFVCVLMNQSFTTCYQSLKLAKNPYLKQEMVSYQGYKYQRRSQFWDGNIKNENQVPTRYRSETVHNVLTLSDQWHTLVKWEDREDLTDLEVFTIDPTDTRDLEDALSIEETSEGNYKIGVHIADVTAVVKKGTI</sequence>
<dbReference type="InterPro" id="IPR012340">
    <property type="entry name" value="NA-bd_OB-fold"/>
</dbReference>
<protein>
    <submittedName>
        <fullName evidence="4">Rnr</fullName>
        <ecNumber evidence="4">3.1.13.1</ecNumber>
    </submittedName>
</protein>
<evidence type="ECO:0000259" key="2">
    <source>
        <dbReference type="Pfam" id="PF00773"/>
    </source>
</evidence>
<evidence type="ECO:0000256" key="1">
    <source>
        <dbReference type="SAM" id="MobiDB-lite"/>
    </source>
</evidence>
<dbReference type="Pfam" id="PF25049">
    <property type="entry name" value="OB_HELZ2"/>
    <property type="match status" value="1"/>
</dbReference>
<name>A0A8S3TR93_MYTED</name>
<dbReference type="SUPFAM" id="SSF50249">
    <property type="entry name" value="Nucleic acid-binding proteins"/>
    <property type="match status" value="1"/>
</dbReference>
<evidence type="ECO:0000313" key="5">
    <source>
        <dbReference type="Proteomes" id="UP000683360"/>
    </source>
</evidence>
<dbReference type="InterPro" id="IPR001900">
    <property type="entry name" value="RNase_II/R"/>
</dbReference>
<feature type="domain" description="RNB" evidence="2">
    <location>
        <begin position="327"/>
        <end position="377"/>
    </location>
</feature>
<dbReference type="InterPro" id="IPR050180">
    <property type="entry name" value="RNR_Ribonuclease"/>
</dbReference>
<dbReference type="Proteomes" id="UP000683360">
    <property type="component" value="Unassembled WGS sequence"/>
</dbReference>
<dbReference type="Pfam" id="PF00773">
    <property type="entry name" value="RNB"/>
    <property type="match status" value="1"/>
</dbReference>
<evidence type="ECO:0000313" key="4">
    <source>
        <dbReference type="EMBL" id="CAG2233751.1"/>
    </source>
</evidence>
<keyword evidence="5" id="KW-1185">Reference proteome</keyword>
<dbReference type="InterPro" id="IPR056787">
    <property type="entry name" value="OB_HELZ2"/>
</dbReference>
<reference evidence="4" key="1">
    <citation type="submission" date="2021-03" db="EMBL/GenBank/DDBJ databases">
        <authorList>
            <person name="Bekaert M."/>
        </authorList>
    </citation>
    <scope>NUCLEOTIDE SEQUENCE</scope>
</reference>
<dbReference type="PANTHER" id="PTHR23355">
    <property type="entry name" value="RIBONUCLEASE"/>
    <property type="match status" value="1"/>
</dbReference>
<dbReference type="GO" id="GO:0008859">
    <property type="term" value="F:exoribonuclease II activity"/>
    <property type="evidence" value="ECO:0007669"/>
    <property type="project" value="UniProtKB-EC"/>
</dbReference>
<organism evidence="4 5">
    <name type="scientific">Mytilus edulis</name>
    <name type="common">Blue mussel</name>
    <dbReference type="NCBI Taxonomy" id="6550"/>
    <lineage>
        <taxon>Eukaryota</taxon>
        <taxon>Metazoa</taxon>
        <taxon>Spiralia</taxon>
        <taxon>Lophotrochozoa</taxon>
        <taxon>Mollusca</taxon>
        <taxon>Bivalvia</taxon>
        <taxon>Autobranchia</taxon>
        <taxon>Pteriomorphia</taxon>
        <taxon>Mytilida</taxon>
        <taxon>Mytiloidea</taxon>
        <taxon>Mytilidae</taxon>
        <taxon>Mytilinae</taxon>
        <taxon>Mytilus</taxon>
    </lineage>
</organism>
<dbReference type="AlphaFoldDB" id="A0A8S3TR93"/>
<dbReference type="EC" id="3.1.13.1" evidence="4"/>
<keyword evidence="4" id="KW-0378">Hydrolase</keyword>
<feature type="region of interest" description="Disordered" evidence="1">
    <location>
        <begin position="14"/>
        <end position="68"/>
    </location>
</feature>
<proteinExistence type="predicted"/>
<comment type="caution">
    <text evidence="4">The sequence shown here is derived from an EMBL/GenBank/DDBJ whole genome shotgun (WGS) entry which is preliminary data.</text>
</comment>
<accession>A0A8S3TR93</accession>
<dbReference type="GO" id="GO:0006402">
    <property type="term" value="P:mRNA catabolic process"/>
    <property type="evidence" value="ECO:0007669"/>
    <property type="project" value="TreeGrafter"/>
</dbReference>
<evidence type="ECO:0000259" key="3">
    <source>
        <dbReference type="Pfam" id="PF25049"/>
    </source>
</evidence>
<feature type="domain" description="3'-5' exoribonuclease HELZ2 OB-fold" evidence="3">
    <location>
        <begin position="130"/>
        <end position="201"/>
    </location>
</feature>
<dbReference type="PANTHER" id="PTHR23355:SF9">
    <property type="entry name" value="DIS3-LIKE EXONUCLEASE 2"/>
    <property type="match status" value="1"/>
</dbReference>
<dbReference type="EMBL" id="CAJPWZ010002217">
    <property type="protein sequence ID" value="CAG2233751.1"/>
    <property type="molecule type" value="Genomic_DNA"/>
</dbReference>